<proteinExistence type="predicted"/>
<dbReference type="EMBL" id="LAZR01054721">
    <property type="protein sequence ID" value="KKK77931.1"/>
    <property type="molecule type" value="Genomic_DNA"/>
</dbReference>
<reference evidence="1" key="1">
    <citation type="journal article" date="2015" name="Nature">
        <title>Complex archaea that bridge the gap between prokaryotes and eukaryotes.</title>
        <authorList>
            <person name="Spang A."/>
            <person name="Saw J.H."/>
            <person name="Jorgensen S.L."/>
            <person name="Zaremba-Niedzwiedzka K."/>
            <person name="Martijn J."/>
            <person name="Lind A.E."/>
            <person name="van Eijk R."/>
            <person name="Schleper C."/>
            <person name="Guy L."/>
            <person name="Ettema T.J."/>
        </authorList>
    </citation>
    <scope>NUCLEOTIDE SEQUENCE</scope>
</reference>
<gene>
    <name evidence="1" type="ORF">LCGC14_2848640</name>
</gene>
<protein>
    <submittedName>
        <fullName evidence="1">Uncharacterized protein</fullName>
    </submittedName>
</protein>
<name>A0A0F9B013_9ZZZZ</name>
<dbReference type="AlphaFoldDB" id="A0A0F9B013"/>
<sequence>MRLKQGQIAEHTRIVYQDAYKDGLQEGERRGWEAGKEAAAIYIQDKANEIHRDNAARMDGRLEGKPIMQNEAARLDSYAAVIRKLKKP</sequence>
<comment type="caution">
    <text evidence="1">The sequence shown here is derived from an EMBL/GenBank/DDBJ whole genome shotgun (WGS) entry which is preliminary data.</text>
</comment>
<evidence type="ECO:0000313" key="1">
    <source>
        <dbReference type="EMBL" id="KKK77931.1"/>
    </source>
</evidence>
<accession>A0A0F9B013</accession>
<organism evidence="1">
    <name type="scientific">marine sediment metagenome</name>
    <dbReference type="NCBI Taxonomy" id="412755"/>
    <lineage>
        <taxon>unclassified sequences</taxon>
        <taxon>metagenomes</taxon>
        <taxon>ecological metagenomes</taxon>
    </lineage>
</organism>